<reference evidence="3 4" key="1">
    <citation type="submission" date="2013-09" db="EMBL/GenBank/DDBJ databases">
        <title>Genome sequencing of Phaeobacter antarcticus sp. nov. SM1211.</title>
        <authorList>
            <person name="Zhang X.-Y."/>
            <person name="Liu C."/>
            <person name="Chen X.-L."/>
            <person name="Xie B.-B."/>
            <person name="Qin Q.-L."/>
            <person name="Rong J.-C."/>
            <person name="Zhang Y.-Z."/>
        </authorList>
    </citation>
    <scope>NUCLEOTIDE SEQUENCE [LARGE SCALE GENOMIC DNA]</scope>
    <source>
        <strain evidence="3 4">SM1211</strain>
    </source>
</reference>
<keyword evidence="1" id="KW-0808">Transferase</keyword>
<dbReference type="Pfam" id="PF00288">
    <property type="entry name" value="GHMP_kinases_N"/>
    <property type="match status" value="1"/>
</dbReference>
<proteinExistence type="predicted"/>
<name>A0A2G8RJ12_9RHOB</name>
<dbReference type="EMBL" id="AWWI01000030">
    <property type="protein sequence ID" value="PIL21574.1"/>
    <property type="molecule type" value="Genomic_DNA"/>
</dbReference>
<dbReference type="InterPro" id="IPR014721">
    <property type="entry name" value="Ribsml_uS5_D2-typ_fold_subgr"/>
</dbReference>
<organism evidence="3 4">
    <name type="scientific">Puniceibacterium antarcticum</name>
    <dbReference type="NCBI Taxonomy" id="1206336"/>
    <lineage>
        <taxon>Bacteria</taxon>
        <taxon>Pseudomonadati</taxon>
        <taxon>Pseudomonadota</taxon>
        <taxon>Alphaproteobacteria</taxon>
        <taxon>Rhodobacterales</taxon>
        <taxon>Paracoccaceae</taxon>
        <taxon>Puniceibacterium</taxon>
    </lineage>
</organism>
<dbReference type="Proteomes" id="UP000231259">
    <property type="component" value="Unassembled WGS sequence"/>
</dbReference>
<gene>
    <name evidence="3" type="ORF">P775_03645</name>
</gene>
<evidence type="ECO:0000256" key="1">
    <source>
        <dbReference type="ARBA" id="ARBA00022777"/>
    </source>
</evidence>
<sequence>MKVKKAVQVYRSLHLVPEDLDFIIDIESNIPSGIGMGSSTADIVATLRAMDQAYGQHTELEDLVGLVLQVEKACDSTMLDHRVRLFAQRDGKVLENFGCRLPPLYVLGFNMMPGEVFKTDDMPPANYSREELARFDQLLSMLRIAVHAGDCRKIAEIATESALINERKYPKRNFGYLMDIRTALNAAGVCVSHSGTIAGLIFPINELPCPATLTEVSSEVRSWGGEYLGLYRM</sequence>
<evidence type="ECO:0000313" key="3">
    <source>
        <dbReference type="EMBL" id="PIL21574.1"/>
    </source>
</evidence>
<comment type="caution">
    <text evidence="3">The sequence shown here is derived from an EMBL/GenBank/DDBJ whole genome shotgun (WGS) entry which is preliminary data.</text>
</comment>
<dbReference type="InterPro" id="IPR006204">
    <property type="entry name" value="GHMP_kinase_N_dom"/>
</dbReference>
<evidence type="ECO:0000259" key="2">
    <source>
        <dbReference type="Pfam" id="PF00288"/>
    </source>
</evidence>
<dbReference type="SUPFAM" id="SSF54211">
    <property type="entry name" value="Ribosomal protein S5 domain 2-like"/>
    <property type="match status" value="1"/>
</dbReference>
<dbReference type="Gene3D" id="3.30.230.10">
    <property type="match status" value="1"/>
</dbReference>
<accession>A0A2G8RJ12</accession>
<evidence type="ECO:0000313" key="4">
    <source>
        <dbReference type="Proteomes" id="UP000231259"/>
    </source>
</evidence>
<keyword evidence="1" id="KW-0418">Kinase</keyword>
<dbReference type="GO" id="GO:0016301">
    <property type="term" value="F:kinase activity"/>
    <property type="evidence" value="ECO:0007669"/>
    <property type="project" value="UniProtKB-KW"/>
</dbReference>
<feature type="domain" description="GHMP kinase N-terminal" evidence="2">
    <location>
        <begin position="3"/>
        <end position="73"/>
    </location>
</feature>
<dbReference type="AlphaFoldDB" id="A0A2G8RJ12"/>
<dbReference type="InterPro" id="IPR020568">
    <property type="entry name" value="Ribosomal_Su5_D2-typ_SF"/>
</dbReference>
<keyword evidence="4" id="KW-1185">Reference proteome</keyword>
<dbReference type="GO" id="GO:0005524">
    <property type="term" value="F:ATP binding"/>
    <property type="evidence" value="ECO:0007669"/>
    <property type="project" value="InterPro"/>
</dbReference>
<protein>
    <recommendedName>
        <fullName evidence="2">GHMP kinase N-terminal domain-containing protein</fullName>
    </recommendedName>
</protein>